<dbReference type="AlphaFoldDB" id="A0A067PER8"/>
<feature type="region of interest" description="Disordered" evidence="1">
    <location>
        <begin position="49"/>
        <end position="92"/>
    </location>
</feature>
<dbReference type="InParanoid" id="A0A067PER8"/>
<dbReference type="EMBL" id="KL197903">
    <property type="protein sequence ID" value="KDQ48951.1"/>
    <property type="molecule type" value="Genomic_DNA"/>
</dbReference>
<dbReference type="HOGENOM" id="CLU_1772507_0_0_1"/>
<name>A0A067PER8_9AGAM</name>
<proteinExistence type="predicted"/>
<accession>A0A067PER8</accession>
<evidence type="ECO:0000313" key="3">
    <source>
        <dbReference type="Proteomes" id="UP000027265"/>
    </source>
</evidence>
<gene>
    <name evidence="2" type="ORF">JAAARDRAFT_51936</name>
</gene>
<organism evidence="2 3">
    <name type="scientific">Jaapia argillacea MUCL 33604</name>
    <dbReference type="NCBI Taxonomy" id="933084"/>
    <lineage>
        <taxon>Eukaryota</taxon>
        <taxon>Fungi</taxon>
        <taxon>Dikarya</taxon>
        <taxon>Basidiomycota</taxon>
        <taxon>Agaricomycotina</taxon>
        <taxon>Agaricomycetes</taxon>
        <taxon>Agaricomycetidae</taxon>
        <taxon>Jaapiales</taxon>
        <taxon>Jaapiaceae</taxon>
        <taxon>Jaapia</taxon>
    </lineage>
</organism>
<protein>
    <submittedName>
        <fullName evidence="2">Uncharacterized protein</fullName>
    </submittedName>
</protein>
<sequence length="147" mass="16200">HPTGIPQPLDKKPMTEGDATALLASLTPEQQEAIRVLLNLAPTAPLPVQTPQSPQVYNGHHMQQDASPPLAYVRPPLHEQDIPPFPAYDGSAFQEQPEDAALLFPAYDDQHFQGNAGYPFDIYNLPPFPVQPAPPLQPQDFDFTTIQ</sequence>
<feature type="non-terminal residue" evidence="2">
    <location>
        <position position="1"/>
    </location>
</feature>
<keyword evidence="3" id="KW-1185">Reference proteome</keyword>
<evidence type="ECO:0000256" key="1">
    <source>
        <dbReference type="SAM" id="MobiDB-lite"/>
    </source>
</evidence>
<dbReference type="Proteomes" id="UP000027265">
    <property type="component" value="Unassembled WGS sequence"/>
</dbReference>
<reference evidence="3" key="1">
    <citation type="journal article" date="2014" name="Proc. Natl. Acad. Sci. U.S.A.">
        <title>Extensive sampling of basidiomycete genomes demonstrates inadequacy of the white-rot/brown-rot paradigm for wood decay fungi.</title>
        <authorList>
            <person name="Riley R."/>
            <person name="Salamov A.A."/>
            <person name="Brown D.W."/>
            <person name="Nagy L.G."/>
            <person name="Floudas D."/>
            <person name="Held B.W."/>
            <person name="Levasseur A."/>
            <person name="Lombard V."/>
            <person name="Morin E."/>
            <person name="Otillar R."/>
            <person name="Lindquist E.A."/>
            <person name="Sun H."/>
            <person name="LaButti K.M."/>
            <person name="Schmutz J."/>
            <person name="Jabbour D."/>
            <person name="Luo H."/>
            <person name="Baker S.E."/>
            <person name="Pisabarro A.G."/>
            <person name="Walton J.D."/>
            <person name="Blanchette R.A."/>
            <person name="Henrissat B."/>
            <person name="Martin F."/>
            <person name="Cullen D."/>
            <person name="Hibbett D.S."/>
            <person name="Grigoriev I.V."/>
        </authorList>
    </citation>
    <scope>NUCLEOTIDE SEQUENCE [LARGE SCALE GENOMIC DNA]</scope>
    <source>
        <strain evidence="3">MUCL 33604</strain>
    </source>
</reference>
<evidence type="ECO:0000313" key="2">
    <source>
        <dbReference type="EMBL" id="KDQ48951.1"/>
    </source>
</evidence>